<keyword evidence="1" id="KW-0472">Membrane</keyword>
<dbReference type="RefSeq" id="WP_189171631.1">
    <property type="nucleotide sequence ID" value="NZ_BMQB01000010.1"/>
</dbReference>
<sequence>MVRARRPARPREHPAVARRGDAGITLIEVMVAMSVGAVVLAIALGGLVQMNRTSRLTAAAAGAQAAAATAFDRLDGELRYAAEVRVRSTPVAGVATPVLEYLTTAVDPAACHRLWVADGVLWRRYAVLADRPAEPATALASGVAPIAGAAPFRVIDTGDDTPNGVAVALSTAVSGDREGAREFRATYAVPNTVRGPDDASLDDCAAKLGAA</sequence>
<feature type="transmembrane region" description="Helical" evidence="1">
    <location>
        <begin position="21"/>
        <end position="48"/>
    </location>
</feature>
<evidence type="ECO:0000256" key="1">
    <source>
        <dbReference type="SAM" id="Phobius"/>
    </source>
</evidence>
<keyword evidence="1" id="KW-0812">Transmembrane</keyword>
<evidence type="ECO:0008006" key="4">
    <source>
        <dbReference type="Google" id="ProtNLM"/>
    </source>
</evidence>
<name>A0A8J3BEP7_9ACTN</name>
<keyword evidence="3" id="KW-1185">Reference proteome</keyword>
<dbReference type="Pfam" id="PF07963">
    <property type="entry name" value="N_methyl"/>
    <property type="match status" value="1"/>
</dbReference>
<evidence type="ECO:0000313" key="3">
    <source>
        <dbReference type="Proteomes" id="UP000649739"/>
    </source>
</evidence>
<evidence type="ECO:0000313" key="2">
    <source>
        <dbReference type="EMBL" id="GGK05248.1"/>
    </source>
</evidence>
<dbReference type="InterPro" id="IPR012902">
    <property type="entry name" value="N_methyl_site"/>
</dbReference>
<reference evidence="2" key="2">
    <citation type="submission" date="2020-09" db="EMBL/GenBank/DDBJ databases">
        <authorList>
            <person name="Sun Q."/>
            <person name="Ohkuma M."/>
        </authorList>
    </citation>
    <scope>NUCLEOTIDE SEQUENCE</scope>
    <source>
        <strain evidence="2">JCM 3090</strain>
    </source>
</reference>
<dbReference type="EMBL" id="BMQB01000010">
    <property type="protein sequence ID" value="GGK05248.1"/>
    <property type="molecule type" value="Genomic_DNA"/>
</dbReference>
<protein>
    <recommendedName>
        <fullName evidence="4">Prepilin-type N-terminal cleavage/methylation domain-containing protein</fullName>
    </recommendedName>
</protein>
<proteinExistence type="predicted"/>
<comment type="caution">
    <text evidence="2">The sequence shown here is derived from an EMBL/GenBank/DDBJ whole genome shotgun (WGS) entry which is preliminary data.</text>
</comment>
<dbReference type="NCBIfam" id="TIGR02532">
    <property type="entry name" value="IV_pilin_GFxxxE"/>
    <property type="match status" value="1"/>
</dbReference>
<keyword evidence="1" id="KW-1133">Transmembrane helix</keyword>
<dbReference type="PROSITE" id="PS00409">
    <property type="entry name" value="PROKAR_NTER_METHYL"/>
    <property type="match status" value="1"/>
</dbReference>
<dbReference type="Proteomes" id="UP000649739">
    <property type="component" value="Unassembled WGS sequence"/>
</dbReference>
<dbReference type="AlphaFoldDB" id="A0A8J3BEP7"/>
<organism evidence="2 3">
    <name type="scientific">Pilimelia anulata</name>
    <dbReference type="NCBI Taxonomy" id="53371"/>
    <lineage>
        <taxon>Bacteria</taxon>
        <taxon>Bacillati</taxon>
        <taxon>Actinomycetota</taxon>
        <taxon>Actinomycetes</taxon>
        <taxon>Micromonosporales</taxon>
        <taxon>Micromonosporaceae</taxon>
        <taxon>Pilimelia</taxon>
    </lineage>
</organism>
<reference evidence="2" key="1">
    <citation type="journal article" date="2014" name="Int. J. Syst. Evol. Microbiol.">
        <title>Complete genome sequence of Corynebacterium casei LMG S-19264T (=DSM 44701T), isolated from a smear-ripened cheese.</title>
        <authorList>
            <consortium name="US DOE Joint Genome Institute (JGI-PGF)"/>
            <person name="Walter F."/>
            <person name="Albersmeier A."/>
            <person name="Kalinowski J."/>
            <person name="Ruckert C."/>
        </authorList>
    </citation>
    <scope>NUCLEOTIDE SEQUENCE</scope>
    <source>
        <strain evidence="2">JCM 3090</strain>
    </source>
</reference>
<gene>
    <name evidence="2" type="ORF">GCM10010123_38850</name>
</gene>
<accession>A0A8J3BEP7</accession>